<keyword evidence="5" id="KW-0418">Kinase</keyword>
<dbReference type="EMBL" id="JAFIRA010000012">
    <property type="protein sequence ID" value="MCJ2542580.1"/>
    <property type="molecule type" value="Genomic_DNA"/>
</dbReference>
<dbReference type="InterPro" id="IPR003661">
    <property type="entry name" value="HisK_dim/P_dom"/>
</dbReference>
<evidence type="ECO:0000256" key="2">
    <source>
        <dbReference type="ARBA" id="ARBA00006402"/>
    </source>
</evidence>
<evidence type="ECO:0000256" key="1">
    <source>
        <dbReference type="ARBA" id="ARBA00000085"/>
    </source>
</evidence>
<dbReference type="PANTHER" id="PTHR43547:SF2">
    <property type="entry name" value="HYBRID SIGNAL TRANSDUCTION HISTIDINE KINASE C"/>
    <property type="match status" value="1"/>
</dbReference>
<proteinExistence type="inferred from homology"/>
<dbReference type="SUPFAM" id="SSF55781">
    <property type="entry name" value="GAF domain-like"/>
    <property type="match status" value="3"/>
</dbReference>
<evidence type="ECO:0000313" key="10">
    <source>
        <dbReference type="Proteomes" id="UP000830835"/>
    </source>
</evidence>
<evidence type="ECO:0000313" key="9">
    <source>
        <dbReference type="EMBL" id="MCJ2542580.1"/>
    </source>
</evidence>
<sequence>MSVEIPSSNVRLHRDALINRITNQIRQSLQLNQILTATVEEVRSFLGTDRVKVYRFDPEGHGKVIAESIREGRLPSLRGLSFPASDIPPQARQLFRRAQVRVIVDVEAQSRSISQPEYLTLPTKVQPLPDHELPQRPVDPCHIHYLKGMGVASSLAIPLMHHQHLWGLLVSHHAEPRAYSNEELQVVQLVADQVSIAIAQAELLEQAQQKAQQESLINQIAALLHSPVHPSSTLTTVLEQLTAGLHGIGARLQIFTSEGSTLHSHGLQPPTGYEDWLQEQLQKQTLLPAQQDQSGLAKVWMLSNLKPWLHFFEPIQQTPIRGLILLQLRWNDQQVGWLSVFRGAVYVETHWAGYRSTEGFAEGDPRQRLPQISFEAWRELKINESPLWSPADVELLSRVGVHLAMSIAQNQLYQQIQTLNIHLEKQVQERTAALRRSLEMEALIKRITDQVRDSLDEAKILRAVVQELALGLPIECCDICLYDPVAGEATVRYEYTATLPAAGGLTIPMAEHPALYQQLQSGQMSQFCDLPGQGLIPSRQKVAVLLCPLRDDQGVLGDLGLVKRSEHSFDELEMQLVQQVANHCAIAIRQARLYQTSLEQVEELERLNQLKDDFLSTVSHELRTPITNMKMAIHLLKSTKNPQKRSSYLTVLETECERETELVNDLLDLQRLELGSKVLTLEEIPLAGWLPSLLYPFLERAKSVQQDLQWQIDPNVGKVVTDQASLARVIQELVNNACKYTPPKHRIQVKAYRLPPGLVYIQVINEGIEIPPQEQERIFEKFYRIPNGDPWKRGGTGLGLALVKQLMERLKGSVAVESGYGKTCFTLVLPQGSLPTYVSPLIRGGSLPLRACP</sequence>
<dbReference type="Gene3D" id="1.10.287.130">
    <property type="match status" value="1"/>
</dbReference>
<dbReference type="Proteomes" id="UP000830835">
    <property type="component" value="Unassembled WGS sequence"/>
</dbReference>
<comment type="caution">
    <text evidence="9">The sequence shown here is derived from an EMBL/GenBank/DDBJ whole genome shotgun (WGS) entry which is preliminary data.</text>
</comment>
<dbReference type="SUPFAM" id="SSF55874">
    <property type="entry name" value="ATPase domain of HSP90 chaperone/DNA topoisomerase II/histidine kinase"/>
    <property type="match status" value="1"/>
</dbReference>
<protein>
    <recommendedName>
        <fullName evidence="3">histidine kinase</fullName>
        <ecNumber evidence="3">2.7.13.3</ecNumber>
    </recommendedName>
</protein>
<feature type="domain" description="Phytochrome chromophore attachment site" evidence="7">
    <location>
        <begin position="30"/>
        <end position="193"/>
    </location>
</feature>
<dbReference type="RefSeq" id="WP_244349854.1">
    <property type="nucleotide sequence ID" value="NZ_JAFIRA010000012.1"/>
</dbReference>
<comment type="catalytic activity">
    <reaction evidence="1">
        <text>ATP + protein L-histidine = ADP + protein N-phospho-L-histidine.</text>
        <dbReference type="EC" id="2.7.13.3"/>
    </reaction>
</comment>
<dbReference type="SMART" id="SM00387">
    <property type="entry name" value="HATPase_c"/>
    <property type="match status" value="1"/>
</dbReference>
<dbReference type="PANTHER" id="PTHR43547">
    <property type="entry name" value="TWO-COMPONENT HISTIDINE KINASE"/>
    <property type="match status" value="1"/>
</dbReference>
<dbReference type="Pfam" id="PF02518">
    <property type="entry name" value="HATPase_c"/>
    <property type="match status" value="1"/>
</dbReference>
<dbReference type="InterPro" id="IPR036890">
    <property type="entry name" value="HATPase_C_sf"/>
</dbReference>
<keyword evidence="6" id="KW-0902">Two-component regulatory system</keyword>
<accession>A0ABT0C9X7</accession>
<dbReference type="InterPro" id="IPR003594">
    <property type="entry name" value="HATPase_dom"/>
</dbReference>
<dbReference type="InterPro" id="IPR005467">
    <property type="entry name" value="His_kinase_dom"/>
</dbReference>
<keyword evidence="4" id="KW-0597">Phosphoprotein</keyword>
<dbReference type="InterPro" id="IPR003018">
    <property type="entry name" value="GAF"/>
</dbReference>
<evidence type="ECO:0000256" key="3">
    <source>
        <dbReference type="ARBA" id="ARBA00012438"/>
    </source>
</evidence>
<dbReference type="PROSITE" id="PS50109">
    <property type="entry name" value="HIS_KIN"/>
    <property type="match status" value="1"/>
</dbReference>
<dbReference type="SMART" id="SM00388">
    <property type="entry name" value="HisKA"/>
    <property type="match status" value="1"/>
</dbReference>
<name>A0ABT0C9X7_THEVL</name>
<evidence type="ECO:0000256" key="6">
    <source>
        <dbReference type="ARBA" id="ARBA00023012"/>
    </source>
</evidence>
<dbReference type="PRINTS" id="PR00344">
    <property type="entry name" value="BCTRLSENSOR"/>
</dbReference>
<dbReference type="PROSITE" id="PS50046">
    <property type="entry name" value="PHYTOCHROME_2"/>
    <property type="match status" value="1"/>
</dbReference>
<reference evidence="9" key="1">
    <citation type="submission" date="2021-02" db="EMBL/GenBank/DDBJ databases">
        <title>The CRISPR/cas machinery reduction and long-range gene transfer in the hot spring cyanobacterium Synechococcus.</title>
        <authorList>
            <person name="Dvorak P."/>
            <person name="Jahodarova E."/>
            <person name="Hasler P."/>
            <person name="Poulickova A."/>
        </authorList>
    </citation>
    <scope>NUCLEOTIDE SEQUENCE</scope>
    <source>
        <strain evidence="9">Rupite</strain>
    </source>
</reference>
<dbReference type="SMART" id="SM00065">
    <property type="entry name" value="GAF"/>
    <property type="match status" value="2"/>
</dbReference>
<dbReference type="InterPro" id="IPR016132">
    <property type="entry name" value="Phyto_chromo_attachment"/>
</dbReference>
<dbReference type="InterPro" id="IPR004358">
    <property type="entry name" value="Sig_transdc_His_kin-like_C"/>
</dbReference>
<dbReference type="Pfam" id="PF00360">
    <property type="entry name" value="PHY"/>
    <property type="match status" value="1"/>
</dbReference>
<dbReference type="InterPro" id="IPR029016">
    <property type="entry name" value="GAF-like_dom_sf"/>
</dbReference>
<evidence type="ECO:0000256" key="5">
    <source>
        <dbReference type="ARBA" id="ARBA00022777"/>
    </source>
</evidence>
<keyword evidence="10" id="KW-1185">Reference proteome</keyword>
<dbReference type="CDD" id="cd00082">
    <property type="entry name" value="HisKA"/>
    <property type="match status" value="1"/>
</dbReference>
<dbReference type="InterPro" id="IPR036097">
    <property type="entry name" value="HisK_dim/P_sf"/>
</dbReference>
<evidence type="ECO:0000259" key="7">
    <source>
        <dbReference type="PROSITE" id="PS50046"/>
    </source>
</evidence>
<comment type="similarity">
    <text evidence="2">In the N-terminal section; belongs to the phytochrome family.</text>
</comment>
<feature type="domain" description="Histidine kinase" evidence="8">
    <location>
        <begin position="617"/>
        <end position="833"/>
    </location>
</feature>
<dbReference type="Gene3D" id="3.30.450.40">
    <property type="match status" value="3"/>
</dbReference>
<dbReference type="Pfam" id="PF01590">
    <property type="entry name" value="GAF"/>
    <property type="match status" value="2"/>
</dbReference>
<dbReference type="InterPro" id="IPR013515">
    <property type="entry name" value="Phytochrome_cen-reg"/>
</dbReference>
<dbReference type="Gene3D" id="3.30.565.10">
    <property type="entry name" value="Histidine kinase-like ATPase, C-terminal domain"/>
    <property type="match status" value="1"/>
</dbReference>
<evidence type="ECO:0000256" key="4">
    <source>
        <dbReference type="ARBA" id="ARBA00022553"/>
    </source>
</evidence>
<dbReference type="Pfam" id="PF00512">
    <property type="entry name" value="HisKA"/>
    <property type="match status" value="1"/>
</dbReference>
<dbReference type="EC" id="2.7.13.3" evidence="3"/>
<gene>
    <name evidence="9" type="ORF">JX360_06620</name>
</gene>
<keyword evidence="5" id="KW-0808">Transferase</keyword>
<evidence type="ECO:0000259" key="8">
    <source>
        <dbReference type="PROSITE" id="PS50109"/>
    </source>
</evidence>
<dbReference type="SUPFAM" id="SSF47384">
    <property type="entry name" value="Homodimeric domain of signal transducing histidine kinase"/>
    <property type="match status" value="1"/>
</dbReference>
<dbReference type="CDD" id="cd00075">
    <property type="entry name" value="HATPase"/>
    <property type="match status" value="1"/>
</dbReference>
<organism evidence="9 10">
    <name type="scientific">Thermostichus vulcanus str. 'Rupite'</name>
    <dbReference type="NCBI Taxonomy" id="2813851"/>
    <lineage>
        <taxon>Bacteria</taxon>
        <taxon>Bacillati</taxon>
        <taxon>Cyanobacteriota</taxon>
        <taxon>Cyanophyceae</taxon>
        <taxon>Thermostichales</taxon>
        <taxon>Thermostichaceae</taxon>
        <taxon>Thermostichus</taxon>
    </lineage>
</organism>